<sequence>MNYAITLPRYIALCGNPLSGKSTVQEILRRDYGVTPVDDGHAIRSIAVEHMGLTWDQVRTQAGKRESVQLAGKDWVVRDLLGQIGNQLEALLGPHAMPFLTERTVAARAGHLSFGLVRRDQGRYYQERGGVVIEIINPSAGPSPYEFDRYDRSVVDLTIENDGRCLRALEKAVFAALQELHARRADWLARVTQQAA</sequence>
<keyword evidence="2" id="KW-1185">Reference proteome</keyword>
<gene>
    <name evidence="1" type="ORF">ABIC20_007513</name>
</gene>
<dbReference type="Gene3D" id="3.40.50.300">
    <property type="entry name" value="P-loop containing nucleotide triphosphate hydrolases"/>
    <property type="match status" value="1"/>
</dbReference>
<dbReference type="SUPFAM" id="SSF52540">
    <property type="entry name" value="P-loop containing nucleoside triphosphate hydrolases"/>
    <property type="match status" value="1"/>
</dbReference>
<dbReference type="RefSeq" id="WP_209651049.1">
    <property type="nucleotide sequence ID" value="NZ_JBEPNV010000005.1"/>
</dbReference>
<name>A0ABV2NUC5_9HYPH</name>
<dbReference type="Proteomes" id="UP001549119">
    <property type="component" value="Unassembled WGS sequence"/>
</dbReference>
<dbReference type="InterPro" id="IPR027417">
    <property type="entry name" value="P-loop_NTPase"/>
</dbReference>
<organism evidence="1 2">
    <name type="scientific">Methylobacterium radiotolerans</name>
    <dbReference type="NCBI Taxonomy" id="31998"/>
    <lineage>
        <taxon>Bacteria</taxon>
        <taxon>Pseudomonadati</taxon>
        <taxon>Pseudomonadota</taxon>
        <taxon>Alphaproteobacteria</taxon>
        <taxon>Hyphomicrobiales</taxon>
        <taxon>Methylobacteriaceae</taxon>
        <taxon>Methylobacterium</taxon>
    </lineage>
</organism>
<proteinExistence type="predicted"/>
<evidence type="ECO:0000313" key="2">
    <source>
        <dbReference type="Proteomes" id="UP001549119"/>
    </source>
</evidence>
<reference evidence="1 2" key="1">
    <citation type="submission" date="2024-06" db="EMBL/GenBank/DDBJ databases">
        <title>Genomics of switchgrass bacterial isolates.</title>
        <authorList>
            <person name="Shade A."/>
        </authorList>
    </citation>
    <scope>NUCLEOTIDE SEQUENCE [LARGE SCALE GENOMIC DNA]</scope>
    <source>
        <strain evidence="1 2">PvP084</strain>
    </source>
</reference>
<protein>
    <recommendedName>
        <fullName evidence="3">Adenylate kinase</fullName>
    </recommendedName>
</protein>
<comment type="caution">
    <text evidence="1">The sequence shown here is derived from an EMBL/GenBank/DDBJ whole genome shotgun (WGS) entry which is preliminary data.</text>
</comment>
<evidence type="ECO:0000313" key="1">
    <source>
        <dbReference type="EMBL" id="MET3870128.1"/>
    </source>
</evidence>
<dbReference type="EMBL" id="JBEPNW010000008">
    <property type="protein sequence ID" value="MET3870128.1"/>
    <property type="molecule type" value="Genomic_DNA"/>
</dbReference>
<evidence type="ECO:0008006" key="3">
    <source>
        <dbReference type="Google" id="ProtNLM"/>
    </source>
</evidence>
<accession>A0ABV2NUC5</accession>